<dbReference type="Proteomes" id="UP001342631">
    <property type="component" value="Unassembled WGS sequence"/>
</dbReference>
<keyword evidence="2" id="KW-1185">Reference proteome</keyword>
<proteinExistence type="predicted"/>
<reference evidence="1 2" key="1">
    <citation type="journal article" date="2024" name="Arch. Microbiol.">
        <title>Corallococcus caeni sp. nov., a novel myxobacterium isolated from activated sludge.</title>
        <authorList>
            <person name="Tomita S."/>
            <person name="Nakai R."/>
            <person name="Kuroda K."/>
            <person name="Kurashita H."/>
            <person name="Hatamoto M."/>
            <person name="Yamaguchi T."/>
            <person name="Narihiro T."/>
        </authorList>
    </citation>
    <scope>NUCLEOTIDE SEQUENCE [LARGE SCALE GENOMIC DNA]</scope>
    <source>
        <strain evidence="1 2">NO1</strain>
    </source>
</reference>
<comment type="caution">
    <text evidence="1">The sequence shown here is derived from an EMBL/GenBank/DDBJ whole genome shotgun (WGS) entry which is preliminary data.</text>
</comment>
<protein>
    <submittedName>
        <fullName evidence="1">Uncharacterized protein</fullName>
    </submittedName>
</protein>
<organism evidence="1 2">
    <name type="scientific">Corallococcus caeni</name>
    <dbReference type="NCBI Taxonomy" id="3082388"/>
    <lineage>
        <taxon>Bacteria</taxon>
        <taxon>Pseudomonadati</taxon>
        <taxon>Myxococcota</taxon>
        <taxon>Myxococcia</taxon>
        <taxon>Myxococcales</taxon>
        <taxon>Cystobacterineae</taxon>
        <taxon>Myxococcaceae</taxon>
        <taxon>Corallococcus</taxon>
    </lineage>
</organism>
<evidence type="ECO:0000313" key="1">
    <source>
        <dbReference type="EMBL" id="GMU06082.1"/>
    </source>
</evidence>
<evidence type="ECO:0000313" key="2">
    <source>
        <dbReference type="Proteomes" id="UP001342631"/>
    </source>
</evidence>
<name>A0ABQ6QQI9_9BACT</name>
<sequence length="79" mass="8779">MRDARTKVSRGRGLVIEHDKGSELLGMDLSQEELEWAEKVLRRALATRPQQARSKVARALHRSVTATWAGKEAPASPCL</sequence>
<accession>A0ABQ6QQI9</accession>
<dbReference type="EMBL" id="BTTX01000002">
    <property type="protein sequence ID" value="GMU06082.1"/>
    <property type="molecule type" value="Genomic_DNA"/>
</dbReference>
<gene>
    <name evidence="1" type="ORF">ASNO1_23350</name>
</gene>